<reference evidence="9" key="2">
    <citation type="submission" date="2025-08" db="UniProtKB">
        <authorList>
            <consortium name="Ensembl"/>
        </authorList>
    </citation>
    <scope>IDENTIFICATION</scope>
    <source>
        <strain evidence="9">Thorbecke</strain>
    </source>
</reference>
<keyword evidence="10" id="KW-1185">Reference proteome</keyword>
<dbReference type="Bgee" id="ENSOCUG00000027299">
    <property type="expression patterns" value="Expressed in uterus and 10 other cell types or tissues"/>
</dbReference>
<evidence type="ECO:0000313" key="10">
    <source>
        <dbReference type="Proteomes" id="UP000001811"/>
    </source>
</evidence>
<dbReference type="STRING" id="9986.ENSOCUP00000024851"/>
<dbReference type="HOGENOM" id="CLU_044996_0_0_1"/>
<organism evidence="9 10">
    <name type="scientific">Oryctolagus cuniculus</name>
    <name type="common">Rabbit</name>
    <dbReference type="NCBI Taxonomy" id="9986"/>
    <lineage>
        <taxon>Eukaryota</taxon>
        <taxon>Metazoa</taxon>
        <taxon>Chordata</taxon>
        <taxon>Craniata</taxon>
        <taxon>Vertebrata</taxon>
        <taxon>Euteleostomi</taxon>
        <taxon>Mammalia</taxon>
        <taxon>Eutheria</taxon>
        <taxon>Euarchontoglires</taxon>
        <taxon>Glires</taxon>
        <taxon>Lagomorpha</taxon>
        <taxon>Leporidae</taxon>
        <taxon>Oryctolagus</taxon>
    </lineage>
</organism>
<evidence type="ECO:0000256" key="4">
    <source>
        <dbReference type="ARBA" id="ARBA00023157"/>
    </source>
</evidence>
<evidence type="ECO:0000313" key="9">
    <source>
        <dbReference type="Ensembl" id="ENSOCUP00000024851.2"/>
    </source>
</evidence>
<dbReference type="PaxDb" id="9986-ENSOCUP00000018104"/>
<dbReference type="GO" id="GO:0046872">
    <property type="term" value="F:metal ion binding"/>
    <property type="evidence" value="ECO:0007669"/>
    <property type="project" value="UniProtKB-KW"/>
</dbReference>
<dbReference type="PANTHER" id="PTHR19277">
    <property type="entry name" value="PENTRAXIN"/>
    <property type="match status" value="1"/>
</dbReference>
<keyword evidence="4" id="KW-1015">Disulfide bond</keyword>
<keyword evidence="2" id="KW-0479">Metal-binding</keyword>
<proteinExistence type="predicted"/>
<accession>G1U615</accession>
<evidence type="ECO:0000256" key="6">
    <source>
        <dbReference type="PROSITE-ProRule" id="PRU01172"/>
    </source>
</evidence>
<dbReference type="GeneTree" id="ENSGT01060000248575"/>
<comment type="caution">
    <text evidence="6">Lacks conserved residue(s) required for the propagation of feature annotation.</text>
</comment>
<dbReference type="InterPro" id="IPR013320">
    <property type="entry name" value="ConA-like_dom_sf"/>
</dbReference>
<reference evidence="9" key="3">
    <citation type="submission" date="2025-09" db="UniProtKB">
        <authorList>
            <consortium name="Ensembl"/>
        </authorList>
    </citation>
    <scope>IDENTIFICATION</scope>
    <source>
        <strain evidence="9">Thorbecke</strain>
    </source>
</reference>
<feature type="compositionally biased region" description="Low complexity" evidence="7">
    <location>
        <begin position="133"/>
        <end position="150"/>
    </location>
</feature>
<comment type="cofactor">
    <cofactor evidence="1">
        <name>Ca(2+)</name>
        <dbReference type="ChEBI" id="CHEBI:29108"/>
    </cofactor>
</comment>
<dbReference type="Gene3D" id="2.60.120.200">
    <property type="match status" value="1"/>
</dbReference>
<evidence type="ECO:0000259" key="8">
    <source>
        <dbReference type="PROSITE" id="PS51828"/>
    </source>
</evidence>
<sequence>FRRLQEVTLVHLQAIADSYNATVGVHARLQGLAAESRAAALALNQSQAAVQGDLAQLQAWARKAQRRSRRVGARLRALALALSEKSARHSQEEKQHQAQRDALQDALARLTLHVHGQDARLAALEGQQPTAKPGTTAPRLTPTPARAPPAQSGPSPLQLQGHRQGPGASPGSWSPAQDLSAGLQRTREPPAPGSHQVLTGAAITQRDPPPWAPTPQGPGEACGLGPVLVFPNASTENVAFLGLGLPVALRALSFCSWLRTAPGRLGTLLSYATEDNDNKLVLHGRDSLAPGTVHFVIGDPAFRELPLQSLLDGRWHHVCVIWTSLQGRYWLHVDRRLVAAGSHFREGYEIPPGGSLVLGQEQDRVGGGFDSSEAFVGSMSGLAIWDRALVPREVTNLATGKEMPTGAILTLANASAGGFVQRVGCTCPGSCS</sequence>
<protein>
    <submittedName>
        <fullName evidence="9">Pentraxin 4</fullName>
    </submittedName>
</protein>
<dbReference type="PROSITE" id="PS51828">
    <property type="entry name" value="PTX_2"/>
    <property type="match status" value="1"/>
</dbReference>
<dbReference type="Proteomes" id="UP000001811">
    <property type="component" value="Unplaced"/>
</dbReference>
<dbReference type="InParanoid" id="G1U615"/>
<keyword evidence="5" id="KW-0325">Glycoprotein</keyword>
<feature type="domain" description="Pentraxin (PTX)" evidence="8">
    <location>
        <begin position="224"/>
        <end position="427"/>
    </location>
</feature>
<gene>
    <name evidence="9" type="primary">PTX4</name>
</gene>
<dbReference type="SMR" id="G1U615"/>
<evidence type="ECO:0000256" key="7">
    <source>
        <dbReference type="SAM" id="MobiDB-lite"/>
    </source>
</evidence>
<name>G1U615_RABIT</name>
<feature type="region of interest" description="Disordered" evidence="7">
    <location>
        <begin position="123"/>
        <end position="196"/>
    </location>
</feature>
<dbReference type="Ensembl" id="ENSOCUT00000021721.2">
    <property type="protein sequence ID" value="ENSOCUP00000024851.2"/>
    <property type="gene ID" value="ENSOCUG00000027299.3"/>
</dbReference>
<dbReference type="Pfam" id="PF00354">
    <property type="entry name" value="Pentaxin"/>
    <property type="match status" value="1"/>
</dbReference>
<keyword evidence="3" id="KW-0106">Calcium</keyword>
<reference evidence="9 10" key="1">
    <citation type="journal article" date="2011" name="Nature">
        <title>A high-resolution map of human evolutionary constraint using 29 mammals.</title>
        <authorList>
            <person name="Lindblad-Toh K."/>
            <person name="Garber M."/>
            <person name="Zuk O."/>
            <person name="Lin M.F."/>
            <person name="Parker B.J."/>
            <person name="Washietl S."/>
            <person name="Kheradpour P."/>
            <person name="Ernst J."/>
            <person name="Jordan G."/>
            <person name="Mauceli E."/>
            <person name="Ward L.D."/>
            <person name="Lowe C.B."/>
            <person name="Holloway A.K."/>
            <person name="Clamp M."/>
            <person name="Gnerre S."/>
            <person name="Alfoldi J."/>
            <person name="Beal K."/>
            <person name="Chang J."/>
            <person name="Clawson H."/>
            <person name="Cuff J."/>
            <person name="Di Palma F."/>
            <person name="Fitzgerald S."/>
            <person name="Flicek P."/>
            <person name="Guttman M."/>
            <person name="Hubisz M.J."/>
            <person name="Jaffe D.B."/>
            <person name="Jungreis I."/>
            <person name="Kent W.J."/>
            <person name="Kostka D."/>
            <person name="Lara M."/>
            <person name="Martins A.L."/>
            <person name="Massingham T."/>
            <person name="Moltke I."/>
            <person name="Raney B.J."/>
            <person name="Rasmussen M.D."/>
            <person name="Robinson J."/>
            <person name="Stark A."/>
            <person name="Vilella A.J."/>
            <person name="Wen J."/>
            <person name="Xie X."/>
            <person name="Zody M.C."/>
            <person name="Baldwin J."/>
            <person name="Bloom T."/>
            <person name="Chin C.W."/>
            <person name="Heiman D."/>
            <person name="Nicol R."/>
            <person name="Nusbaum C."/>
            <person name="Young S."/>
            <person name="Wilkinson J."/>
            <person name="Worley K.C."/>
            <person name="Kovar C.L."/>
            <person name="Muzny D.M."/>
            <person name="Gibbs R.A."/>
            <person name="Cree A."/>
            <person name="Dihn H.H."/>
            <person name="Fowler G."/>
            <person name="Jhangiani S."/>
            <person name="Joshi V."/>
            <person name="Lee S."/>
            <person name="Lewis L.R."/>
            <person name="Nazareth L.V."/>
            <person name="Okwuonu G."/>
            <person name="Santibanez J."/>
            <person name="Warren W.C."/>
            <person name="Mardis E.R."/>
            <person name="Weinstock G.M."/>
            <person name="Wilson R.K."/>
            <person name="Delehaunty K."/>
            <person name="Dooling D."/>
            <person name="Fronik C."/>
            <person name="Fulton L."/>
            <person name="Fulton B."/>
            <person name="Graves T."/>
            <person name="Minx P."/>
            <person name="Sodergren E."/>
            <person name="Birney E."/>
            <person name="Margulies E.H."/>
            <person name="Herrero J."/>
            <person name="Green E.D."/>
            <person name="Haussler D."/>
            <person name="Siepel A."/>
            <person name="Goldman N."/>
            <person name="Pollard K.S."/>
            <person name="Pedersen J.S."/>
            <person name="Lander E.S."/>
            <person name="Kellis M."/>
        </authorList>
    </citation>
    <scope>NUCLEOTIDE SEQUENCE [LARGE SCALE GENOMIC DNA]</scope>
    <source>
        <strain evidence="10">Thorbecke</strain>
    </source>
</reference>
<dbReference type="AlphaFoldDB" id="G1U615"/>
<dbReference type="SMART" id="SM00159">
    <property type="entry name" value="PTX"/>
    <property type="match status" value="1"/>
</dbReference>
<evidence type="ECO:0000256" key="3">
    <source>
        <dbReference type="ARBA" id="ARBA00022837"/>
    </source>
</evidence>
<dbReference type="PRINTS" id="PR00895">
    <property type="entry name" value="PENTAXIN"/>
</dbReference>
<evidence type="ECO:0000256" key="2">
    <source>
        <dbReference type="ARBA" id="ARBA00022723"/>
    </source>
</evidence>
<evidence type="ECO:0000256" key="1">
    <source>
        <dbReference type="ARBA" id="ARBA00001913"/>
    </source>
</evidence>
<dbReference type="InterPro" id="IPR001759">
    <property type="entry name" value="PTX_dom"/>
</dbReference>
<dbReference type="InterPro" id="IPR051360">
    <property type="entry name" value="Neuronal_Pentraxin_Related"/>
</dbReference>
<dbReference type="PANTHER" id="PTHR19277:SF122">
    <property type="entry name" value="PENTRAXIN-4"/>
    <property type="match status" value="1"/>
</dbReference>
<evidence type="ECO:0000256" key="5">
    <source>
        <dbReference type="ARBA" id="ARBA00023180"/>
    </source>
</evidence>
<dbReference type="SUPFAM" id="SSF49899">
    <property type="entry name" value="Concanavalin A-like lectins/glucanases"/>
    <property type="match status" value="1"/>
</dbReference>